<organism evidence="4 5">
    <name type="scientific">Oryza sativa subsp. indica</name>
    <name type="common">Rice</name>
    <dbReference type="NCBI Taxonomy" id="39946"/>
    <lineage>
        <taxon>Eukaryota</taxon>
        <taxon>Viridiplantae</taxon>
        <taxon>Streptophyta</taxon>
        <taxon>Embryophyta</taxon>
        <taxon>Tracheophyta</taxon>
        <taxon>Spermatophyta</taxon>
        <taxon>Magnoliopsida</taxon>
        <taxon>Liliopsida</taxon>
        <taxon>Poales</taxon>
        <taxon>Poaceae</taxon>
        <taxon>BOP clade</taxon>
        <taxon>Oryzoideae</taxon>
        <taxon>Oryzeae</taxon>
        <taxon>Oryzinae</taxon>
        <taxon>Oryza</taxon>
        <taxon>Oryza sativa</taxon>
    </lineage>
</organism>
<proteinExistence type="predicted"/>
<sequence length="405" mass="39626">MGPTALHLIAVAVAAVVAAAAAPAPASASASAAGAFSEVPPETPCAAAIVSVAPCLAHVAVVAPPARPAPAPTEACCAAFLRGVSPSGGGGEGCFCHLLRDPLLLGFPVNTARLGALLPTCAAANANASAAAAVEAATLFADTCRADLKSLPEMRFLPDPPPTPTISPAAVPGSMPPTTEERSTPVPVPPQDRSGSETSTPSRNFLVQARSDESAIRTHGRIDWCQGVPERPVMLGSPVDEELPAAGAGAGDTEAAACGGGGGRRRDQAGQAAGGGGGVVEVLAATCGHAVVVAVVVVVAVAAAAAGSRRGGVPQLRATTAADDAGGTRELGRRRVVVGGGGGADGEASACRVEAVRRPGRRERGGAEPVRGGGAAAPAELVGDQEVAAPAEEGCTYRASLSLAH</sequence>
<dbReference type="InterPro" id="IPR036312">
    <property type="entry name" value="Bifun_inhib/LTP/seed_sf"/>
</dbReference>
<dbReference type="AlphaFoldDB" id="B8ABJ4"/>
<feature type="compositionally biased region" description="Low complexity" evidence="1">
    <location>
        <begin position="247"/>
        <end position="257"/>
    </location>
</feature>
<dbReference type="PANTHER" id="PTHR35747">
    <property type="entry name" value="BIFUNCTIONAL INHIBITOR/LIPID-TRANSFER PROTEIN/SEED STORAGE 2S ALBUMIN SUPERFAMILY PROTEIN"/>
    <property type="match status" value="1"/>
</dbReference>
<accession>B8ABJ4</accession>
<evidence type="ECO:0000256" key="1">
    <source>
        <dbReference type="SAM" id="MobiDB-lite"/>
    </source>
</evidence>
<evidence type="ECO:0000259" key="3">
    <source>
        <dbReference type="Pfam" id="PF14368"/>
    </source>
</evidence>
<feature type="chain" id="PRO_5002867638" description="Bifunctional inhibitor/plant lipid transfer protein/seed storage helical domain-containing protein" evidence="2">
    <location>
        <begin position="22"/>
        <end position="405"/>
    </location>
</feature>
<dbReference type="InterPro" id="IPR016140">
    <property type="entry name" value="Bifunc_inhib/LTP/seed_store"/>
</dbReference>
<feature type="region of interest" description="Disordered" evidence="1">
    <location>
        <begin position="155"/>
        <end position="204"/>
    </location>
</feature>
<dbReference type="InterPro" id="IPR053353">
    <property type="entry name" value="Plant_LTP_GPI-anchored"/>
</dbReference>
<protein>
    <recommendedName>
        <fullName evidence="3">Bifunctional inhibitor/plant lipid transfer protein/seed storage helical domain-containing protein</fullName>
    </recommendedName>
</protein>
<evidence type="ECO:0000256" key="2">
    <source>
        <dbReference type="SAM" id="SignalP"/>
    </source>
</evidence>
<evidence type="ECO:0000313" key="5">
    <source>
        <dbReference type="Proteomes" id="UP000007015"/>
    </source>
</evidence>
<dbReference type="Gene3D" id="1.10.110.10">
    <property type="entry name" value="Plant lipid-transfer and hydrophobic proteins"/>
    <property type="match status" value="1"/>
</dbReference>
<feature type="region of interest" description="Disordered" evidence="1">
    <location>
        <begin position="358"/>
        <end position="377"/>
    </location>
</feature>
<feature type="region of interest" description="Disordered" evidence="1">
    <location>
        <begin position="247"/>
        <end position="274"/>
    </location>
</feature>
<reference evidence="4 5" key="1">
    <citation type="journal article" date="2005" name="PLoS Biol.">
        <title>The genomes of Oryza sativa: a history of duplications.</title>
        <authorList>
            <person name="Yu J."/>
            <person name="Wang J."/>
            <person name="Lin W."/>
            <person name="Li S."/>
            <person name="Li H."/>
            <person name="Zhou J."/>
            <person name="Ni P."/>
            <person name="Dong W."/>
            <person name="Hu S."/>
            <person name="Zeng C."/>
            <person name="Zhang J."/>
            <person name="Zhang Y."/>
            <person name="Li R."/>
            <person name="Xu Z."/>
            <person name="Li S."/>
            <person name="Li X."/>
            <person name="Zheng H."/>
            <person name="Cong L."/>
            <person name="Lin L."/>
            <person name="Yin J."/>
            <person name="Geng J."/>
            <person name="Li G."/>
            <person name="Shi J."/>
            <person name="Liu J."/>
            <person name="Lv H."/>
            <person name="Li J."/>
            <person name="Wang J."/>
            <person name="Deng Y."/>
            <person name="Ran L."/>
            <person name="Shi X."/>
            <person name="Wang X."/>
            <person name="Wu Q."/>
            <person name="Li C."/>
            <person name="Ren X."/>
            <person name="Wang J."/>
            <person name="Wang X."/>
            <person name="Li D."/>
            <person name="Liu D."/>
            <person name="Zhang X."/>
            <person name="Ji Z."/>
            <person name="Zhao W."/>
            <person name="Sun Y."/>
            <person name="Zhang Z."/>
            <person name="Bao J."/>
            <person name="Han Y."/>
            <person name="Dong L."/>
            <person name="Ji J."/>
            <person name="Chen P."/>
            <person name="Wu S."/>
            <person name="Liu J."/>
            <person name="Xiao Y."/>
            <person name="Bu D."/>
            <person name="Tan J."/>
            <person name="Yang L."/>
            <person name="Ye C."/>
            <person name="Zhang J."/>
            <person name="Xu J."/>
            <person name="Zhou Y."/>
            <person name="Yu Y."/>
            <person name="Zhang B."/>
            <person name="Zhuang S."/>
            <person name="Wei H."/>
            <person name="Liu B."/>
            <person name="Lei M."/>
            <person name="Yu H."/>
            <person name="Li Y."/>
            <person name="Xu H."/>
            <person name="Wei S."/>
            <person name="He X."/>
            <person name="Fang L."/>
            <person name="Zhang Z."/>
            <person name="Zhang Y."/>
            <person name="Huang X."/>
            <person name="Su Z."/>
            <person name="Tong W."/>
            <person name="Li J."/>
            <person name="Tong Z."/>
            <person name="Li S."/>
            <person name="Ye J."/>
            <person name="Wang L."/>
            <person name="Fang L."/>
            <person name="Lei T."/>
            <person name="Chen C."/>
            <person name="Chen H."/>
            <person name="Xu Z."/>
            <person name="Li H."/>
            <person name="Huang H."/>
            <person name="Zhang F."/>
            <person name="Xu H."/>
            <person name="Li N."/>
            <person name="Zhao C."/>
            <person name="Li S."/>
            <person name="Dong L."/>
            <person name="Huang Y."/>
            <person name="Li L."/>
            <person name="Xi Y."/>
            <person name="Qi Q."/>
            <person name="Li W."/>
            <person name="Zhang B."/>
            <person name="Hu W."/>
            <person name="Zhang Y."/>
            <person name="Tian X."/>
            <person name="Jiao Y."/>
            <person name="Liang X."/>
            <person name="Jin J."/>
            <person name="Gao L."/>
            <person name="Zheng W."/>
            <person name="Hao B."/>
            <person name="Liu S."/>
            <person name="Wang W."/>
            <person name="Yuan L."/>
            <person name="Cao M."/>
            <person name="McDermott J."/>
            <person name="Samudrala R."/>
            <person name="Wang J."/>
            <person name="Wong G.K."/>
            <person name="Yang H."/>
        </authorList>
    </citation>
    <scope>NUCLEOTIDE SEQUENCE [LARGE SCALE GENOMIC DNA]</scope>
    <source>
        <strain evidence="5">cv. 93-11</strain>
    </source>
</reference>
<name>B8ABJ4_ORYSI</name>
<dbReference type="Proteomes" id="UP000007015">
    <property type="component" value="Chromosome 1"/>
</dbReference>
<dbReference type="PANTHER" id="PTHR35747:SF2">
    <property type="entry name" value="NON-SPECIFIC LIPID TRANSFER PROTEIN GPI-ANCHORED 25"/>
    <property type="match status" value="1"/>
</dbReference>
<dbReference type="HOGENOM" id="CLU_680403_0_0_1"/>
<dbReference type="Gramene" id="BGIOSGA003959-TA">
    <property type="protein sequence ID" value="BGIOSGA003959-PA"/>
    <property type="gene ID" value="BGIOSGA003959"/>
</dbReference>
<evidence type="ECO:0000313" key="4">
    <source>
        <dbReference type="EMBL" id="EEC71053.1"/>
    </source>
</evidence>
<feature type="signal peptide" evidence="2">
    <location>
        <begin position="1"/>
        <end position="21"/>
    </location>
</feature>
<dbReference type="Pfam" id="PF14368">
    <property type="entry name" value="LTP_2"/>
    <property type="match status" value="1"/>
</dbReference>
<feature type="domain" description="Bifunctional inhibitor/plant lipid transfer protein/seed storage helical" evidence="3">
    <location>
        <begin position="29"/>
        <end position="126"/>
    </location>
</feature>
<keyword evidence="2" id="KW-0732">Signal</keyword>
<gene>
    <name evidence="4" type="ORF">OsI_02788</name>
</gene>
<keyword evidence="5" id="KW-1185">Reference proteome</keyword>
<dbReference type="SUPFAM" id="SSF47699">
    <property type="entry name" value="Bifunctional inhibitor/lipid-transfer protein/seed storage 2S albumin"/>
    <property type="match status" value="1"/>
</dbReference>
<dbReference type="EMBL" id="CM000126">
    <property type="protein sequence ID" value="EEC71053.1"/>
    <property type="molecule type" value="Genomic_DNA"/>
</dbReference>